<accession>A0A669C1P3</accession>
<keyword evidence="4" id="KW-0391">Immunity</keyword>
<keyword evidence="2" id="KW-0963">Cytoplasm</keyword>
<reference evidence="10" key="1">
    <citation type="submission" date="2012-01" db="EMBL/GenBank/DDBJ databases">
        <title>The Genome Sequence of Oreochromis niloticus (Nile Tilapia).</title>
        <authorList>
            <consortium name="Broad Institute Genome Assembly Team"/>
            <consortium name="Broad Institute Sequencing Platform"/>
            <person name="Di Palma F."/>
            <person name="Johnson J."/>
            <person name="Lander E.S."/>
            <person name="Lindblad-Toh K."/>
        </authorList>
    </citation>
    <scope>NUCLEOTIDE SEQUENCE [LARGE SCALE GENOMIC DNA]</scope>
</reference>
<dbReference type="SMART" id="SM00114">
    <property type="entry name" value="CARD"/>
    <property type="match status" value="1"/>
</dbReference>
<protein>
    <recommendedName>
        <fullName evidence="11">FIIND domain-containing protein</fullName>
    </recommendedName>
</protein>
<evidence type="ECO:0000259" key="8">
    <source>
        <dbReference type="PROSITE" id="PS51830"/>
    </source>
</evidence>
<dbReference type="PANTHER" id="PTHR46985:SF2">
    <property type="entry name" value="APOPTOSIS-ASSOCIATED SPECK-LIKE PROTEIN CONTAINING A CARD"/>
    <property type="match status" value="1"/>
</dbReference>
<evidence type="ECO:0000256" key="3">
    <source>
        <dbReference type="ARBA" id="ARBA00022588"/>
    </source>
</evidence>
<dbReference type="PROSITE" id="PS50209">
    <property type="entry name" value="CARD"/>
    <property type="match status" value="1"/>
</dbReference>
<evidence type="ECO:0000256" key="1">
    <source>
        <dbReference type="ARBA" id="ARBA00004514"/>
    </source>
</evidence>
<sequence>MFKKLFSVKKRKAKELQKVKYEPPSQRSAEAGEENLSHGKDMEDPVGGDCSSKETVIWRSKPLAASLPDMRLKEFTPDITADESDDKTYLFQCSCAGLYQCSVTGLVFVMKGEGDVVYRTVPWYMRLLAQHHKKPAGPLFDIRCEQQSVCQLHLPHCELISTGGGQSLQVTEVNDEGIEFITPHQITKTHVVINITGFSYYGIVNNEDSPPDPVQALVLLFYKPPVDPDPRSVLSVLLVPRNIKIQDVKEKRRELIVEETYIDIPSKCNLHPKQLYSLSTVPDDGLIVVQPNETVFDDMSPDNPVPSFQVIFNRLTRNINLSLKHQSSSSCVWESEVCLLPNRMGSMILSSNKKLLKVRSLFIDKISEPVLSSLLDKLLEKNVISDAEREAADAKKKRSKKARLVFDTVRRKGDRAILEMTESLCELDSFLCRNLGLL</sequence>
<reference evidence="9" key="2">
    <citation type="submission" date="2025-08" db="UniProtKB">
        <authorList>
            <consortium name="Ensembl"/>
        </authorList>
    </citation>
    <scope>IDENTIFICATION</scope>
</reference>
<organism evidence="9 10">
    <name type="scientific">Oreochromis niloticus</name>
    <name type="common">Nile tilapia</name>
    <name type="synonym">Tilapia nilotica</name>
    <dbReference type="NCBI Taxonomy" id="8128"/>
    <lineage>
        <taxon>Eukaryota</taxon>
        <taxon>Metazoa</taxon>
        <taxon>Chordata</taxon>
        <taxon>Craniata</taxon>
        <taxon>Vertebrata</taxon>
        <taxon>Euteleostomi</taxon>
        <taxon>Actinopterygii</taxon>
        <taxon>Neopterygii</taxon>
        <taxon>Teleostei</taxon>
        <taxon>Neoteleostei</taxon>
        <taxon>Acanthomorphata</taxon>
        <taxon>Ovalentaria</taxon>
        <taxon>Cichlomorphae</taxon>
        <taxon>Cichliformes</taxon>
        <taxon>Cichlidae</taxon>
        <taxon>African cichlids</taxon>
        <taxon>Pseudocrenilabrinae</taxon>
        <taxon>Oreochromini</taxon>
        <taxon>Oreochromis</taxon>
    </lineage>
</organism>
<dbReference type="InterPro" id="IPR025307">
    <property type="entry name" value="FIIND_dom"/>
</dbReference>
<evidence type="ECO:0000256" key="4">
    <source>
        <dbReference type="ARBA" id="ARBA00022859"/>
    </source>
</evidence>
<dbReference type="GO" id="GO:0005829">
    <property type="term" value="C:cytosol"/>
    <property type="evidence" value="ECO:0007669"/>
    <property type="project" value="UniProtKB-SubCell"/>
</dbReference>
<dbReference type="GO" id="GO:0045087">
    <property type="term" value="P:innate immune response"/>
    <property type="evidence" value="ECO:0007669"/>
    <property type="project" value="UniProtKB-KW"/>
</dbReference>
<dbReference type="OMA" id="WESEVCL"/>
<evidence type="ECO:0000259" key="7">
    <source>
        <dbReference type="PROSITE" id="PS50209"/>
    </source>
</evidence>
<reference evidence="9" key="3">
    <citation type="submission" date="2025-09" db="UniProtKB">
        <authorList>
            <consortium name="Ensembl"/>
        </authorList>
    </citation>
    <scope>IDENTIFICATION</scope>
</reference>
<keyword evidence="3" id="KW-0399">Innate immunity</keyword>
<evidence type="ECO:0000313" key="10">
    <source>
        <dbReference type="Proteomes" id="UP000005207"/>
    </source>
</evidence>
<gene>
    <name evidence="9" type="primary">LOC109197603</name>
</gene>
<dbReference type="SUPFAM" id="SSF47986">
    <property type="entry name" value="DEATH domain"/>
    <property type="match status" value="1"/>
</dbReference>
<evidence type="ECO:0000256" key="2">
    <source>
        <dbReference type="ARBA" id="ARBA00022490"/>
    </source>
</evidence>
<dbReference type="InParanoid" id="A0A669C1P3"/>
<evidence type="ECO:0008006" key="11">
    <source>
        <dbReference type="Google" id="ProtNLM"/>
    </source>
</evidence>
<dbReference type="InterPro" id="IPR051249">
    <property type="entry name" value="NLRP_Inflammasome"/>
</dbReference>
<evidence type="ECO:0000256" key="5">
    <source>
        <dbReference type="ARBA" id="ARBA00023198"/>
    </source>
</evidence>
<dbReference type="GO" id="GO:0006954">
    <property type="term" value="P:inflammatory response"/>
    <property type="evidence" value="ECO:0007669"/>
    <property type="project" value="UniProtKB-KW"/>
</dbReference>
<dbReference type="Pfam" id="PF23679">
    <property type="entry name" value="UPA-FIIND"/>
    <property type="match status" value="1"/>
</dbReference>
<feature type="domain" description="FIIND" evidence="8">
    <location>
        <begin position="69"/>
        <end position="351"/>
    </location>
</feature>
<dbReference type="PROSITE" id="PS51830">
    <property type="entry name" value="FIIND"/>
    <property type="match status" value="1"/>
</dbReference>
<dbReference type="GeneTree" id="ENSGT00730000111912"/>
<keyword evidence="10" id="KW-1185">Reference proteome</keyword>
<dbReference type="Pfam" id="PF13553">
    <property type="entry name" value="FIIND"/>
    <property type="match status" value="1"/>
</dbReference>
<dbReference type="Proteomes" id="UP000005207">
    <property type="component" value="Linkage group LG9"/>
</dbReference>
<proteinExistence type="predicted"/>
<dbReference type="PANTHER" id="PTHR46985">
    <property type="entry name" value="NACHT, LRR AND PYD DOMAINS-CONTAINING PROTEIN 1"/>
    <property type="match status" value="1"/>
</dbReference>
<dbReference type="AlphaFoldDB" id="A0A669C1P3"/>
<dbReference type="InterPro" id="IPR011029">
    <property type="entry name" value="DEATH-like_dom_sf"/>
</dbReference>
<keyword evidence="5" id="KW-0395">Inflammatory response</keyword>
<comment type="subcellular location">
    <subcellularLocation>
        <location evidence="1">Cytoplasm</location>
        <location evidence="1">Cytosol</location>
    </subcellularLocation>
</comment>
<dbReference type="GO" id="GO:0042981">
    <property type="term" value="P:regulation of apoptotic process"/>
    <property type="evidence" value="ECO:0007669"/>
    <property type="project" value="InterPro"/>
</dbReference>
<evidence type="ECO:0000313" key="9">
    <source>
        <dbReference type="Ensembl" id="ENSONIP00000041702.1"/>
    </source>
</evidence>
<feature type="region of interest" description="Disordered" evidence="6">
    <location>
        <begin position="17"/>
        <end position="52"/>
    </location>
</feature>
<dbReference type="Gene3D" id="1.10.533.10">
    <property type="entry name" value="Death Domain, Fas"/>
    <property type="match status" value="1"/>
</dbReference>
<evidence type="ECO:0000256" key="6">
    <source>
        <dbReference type="SAM" id="MobiDB-lite"/>
    </source>
</evidence>
<feature type="domain" description="CARD" evidence="7">
    <location>
        <begin position="347"/>
        <end position="438"/>
    </location>
</feature>
<dbReference type="Pfam" id="PF00619">
    <property type="entry name" value="CARD"/>
    <property type="match status" value="1"/>
</dbReference>
<dbReference type="InterPro" id="IPR001315">
    <property type="entry name" value="CARD"/>
</dbReference>
<name>A0A669C1P3_ORENI</name>
<dbReference type="Ensembl" id="ENSONIT00000049010.1">
    <property type="protein sequence ID" value="ENSONIP00000041702.1"/>
    <property type="gene ID" value="ENSONIG00000041052.1"/>
</dbReference>